<dbReference type="AlphaFoldDB" id="A0A2H6LLG3"/>
<evidence type="ECO:0000313" key="1">
    <source>
        <dbReference type="EMBL" id="GBE94059.1"/>
    </source>
</evidence>
<organism evidence="1 2">
    <name type="scientific">Nostoc cycadae WK-1</name>
    <dbReference type="NCBI Taxonomy" id="1861711"/>
    <lineage>
        <taxon>Bacteria</taxon>
        <taxon>Bacillati</taxon>
        <taxon>Cyanobacteriota</taxon>
        <taxon>Cyanophyceae</taxon>
        <taxon>Nostocales</taxon>
        <taxon>Nostocaceae</taxon>
        <taxon>Nostoc</taxon>
    </lineage>
</organism>
<sequence>MLEVLSVEPGEGLPIGVRGLFSVPVVEFVGCSEGMPLGNGFPFPRIILCRRFQGRLAIGIVGVGLGIGVDLVKSGVKLGFGVVCALGLGCETDFLTDGLGFFEETTSFRFRMLVSES</sequence>
<dbReference type="EMBL" id="BDGE01000066">
    <property type="protein sequence ID" value="GBE94059.1"/>
    <property type="molecule type" value="Genomic_DNA"/>
</dbReference>
<keyword evidence="2" id="KW-1185">Reference proteome</keyword>
<reference evidence="2" key="1">
    <citation type="journal article" date="2018" name="Genome Announc.">
        <title>Draft Genome Sequence of the Nitrogen-Fixing and Hormogonia-Inducing Cyanobacterium Nostoc cycadae Strain WK-1, Isolated from the Coralloid Roots of Cycas revoluta.</title>
        <authorList>
            <person name="Kanesaki Y."/>
            <person name="Hirose M."/>
            <person name="Hirose Y."/>
            <person name="Fujisawa T."/>
            <person name="Nakamura Y."/>
            <person name="Watanabe S."/>
            <person name="Matsunaga S."/>
            <person name="Uchida H."/>
            <person name="Murakami A."/>
        </authorList>
    </citation>
    <scope>NUCLEOTIDE SEQUENCE [LARGE SCALE GENOMIC DNA]</scope>
    <source>
        <strain evidence="2">WK-1</strain>
    </source>
</reference>
<protein>
    <submittedName>
        <fullName evidence="1">DNA processing protein DprA</fullName>
    </submittedName>
</protein>
<evidence type="ECO:0000313" key="2">
    <source>
        <dbReference type="Proteomes" id="UP000236527"/>
    </source>
</evidence>
<accession>A0A2H6LLG3</accession>
<dbReference type="Proteomes" id="UP000236527">
    <property type="component" value="Unassembled WGS sequence"/>
</dbReference>
<name>A0A2H6LLG3_9NOSO</name>
<proteinExistence type="predicted"/>
<gene>
    <name evidence="1" type="ORF">NCWK1_3826</name>
</gene>
<comment type="caution">
    <text evidence="1">The sequence shown here is derived from an EMBL/GenBank/DDBJ whole genome shotgun (WGS) entry which is preliminary data.</text>
</comment>